<keyword evidence="10" id="KW-0449">Lipoprotein</keyword>
<evidence type="ECO:0000256" key="10">
    <source>
        <dbReference type="ARBA" id="ARBA00023288"/>
    </source>
</evidence>
<reference evidence="14" key="2">
    <citation type="submission" date="2022-03" db="EMBL/GenBank/DDBJ databases">
        <title>Draft title - Genomic analysis of global carrot germplasm unveils the trajectory of domestication and the origin of high carotenoid orange carrot.</title>
        <authorList>
            <person name="Iorizzo M."/>
            <person name="Ellison S."/>
            <person name="Senalik D."/>
            <person name="Macko-Podgorni A."/>
            <person name="Grzebelus D."/>
            <person name="Bostan H."/>
            <person name="Rolling W."/>
            <person name="Curaba J."/>
            <person name="Simon P."/>
        </authorList>
    </citation>
    <scope>NUCLEOTIDE SEQUENCE</scope>
    <source>
        <tissue evidence="14">Leaf</tissue>
    </source>
</reference>
<evidence type="ECO:0000256" key="6">
    <source>
        <dbReference type="ARBA" id="ARBA00022729"/>
    </source>
</evidence>
<dbReference type="Pfam" id="PF14368">
    <property type="entry name" value="LTP_2"/>
    <property type="match status" value="1"/>
</dbReference>
<feature type="chain" id="PRO_5041920937" description="Bifunctional inhibitor/plant lipid transfer protein/seed storage helical domain-containing protein" evidence="12">
    <location>
        <begin position="20"/>
        <end position="137"/>
    </location>
</feature>
<name>A0AAF0WLG1_DAUCS</name>
<sequence>MSRFWLIACILCAWNLLGAVECGVRLKSPSSQPSPRHSPTPAPHSGNSGSDCGAMVYQMMDCAPYLANGGKQTKPEPMCCSGFKKIMKKNETCLCAALKSTAGLGISLNVTRAKNLPSACGVSSKLPKCQSKSIKIC</sequence>
<evidence type="ECO:0000256" key="2">
    <source>
        <dbReference type="ARBA" id="ARBA00009748"/>
    </source>
</evidence>
<evidence type="ECO:0000256" key="4">
    <source>
        <dbReference type="ARBA" id="ARBA00022475"/>
    </source>
</evidence>
<evidence type="ECO:0000256" key="3">
    <source>
        <dbReference type="ARBA" id="ARBA00022448"/>
    </source>
</evidence>
<proteinExistence type="inferred from homology"/>
<evidence type="ECO:0000256" key="9">
    <source>
        <dbReference type="ARBA" id="ARBA00023180"/>
    </source>
</evidence>
<dbReference type="Proteomes" id="UP000077755">
    <property type="component" value="Chromosome 3"/>
</dbReference>
<dbReference type="EMBL" id="CP093345">
    <property type="protein sequence ID" value="WOG90588.1"/>
    <property type="molecule type" value="Genomic_DNA"/>
</dbReference>
<dbReference type="GO" id="GO:0006869">
    <property type="term" value="P:lipid transport"/>
    <property type="evidence" value="ECO:0007669"/>
    <property type="project" value="InterPro"/>
</dbReference>
<gene>
    <name evidence="14" type="ORF">DCAR_0309832</name>
</gene>
<evidence type="ECO:0000313" key="15">
    <source>
        <dbReference type="Proteomes" id="UP000077755"/>
    </source>
</evidence>
<protein>
    <recommendedName>
        <fullName evidence="13">Bifunctional inhibitor/plant lipid transfer protein/seed storage helical domain-containing protein</fullName>
    </recommendedName>
</protein>
<evidence type="ECO:0000256" key="12">
    <source>
        <dbReference type="SAM" id="SignalP"/>
    </source>
</evidence>
<reference evidence="14" key="1">
    <citation type="journal article" date="2016" name="Nat. Genet.">
        <title>A high-quality carrot genome assembly provides new insights into carotenoid accumulation and asterid genome evolution.</title>
        <authorList>
            <person name="Iorizzo M."/>
            <person name="Ellison S."/>
            <person name="Senalik D."/>
            <person name="Zeng P."/>
            <person name="Satapoomin P."/>
            <person name="Huang J."/>
            <person name="Bowman M."/>
            <person name="Iovene M."/>
            <person name="Sanseverino W."/>
            <person name="Cavagnaro P."/>
            <person name="Yildiz M."/>
            <person name="Macko-Podgorni A."/>
            <person name="Moranska E."/>
            <person name="Grzebelus E."/>
            <person name="Grzebelus D."/>
            <person name="Ashrafi H."/>
            <person name="Zheng Z."/>
            <person name="Cheng S."/>
            <person name="Spooner D."/>
            <person name="Van Deynze A."/>
            <person name="Simon P."/>
        </authorList>
    </citation>
    <scope>NUCLEOTIDE SEQUENCE</scope>
    <source>
        <tissue evidence="14">Leaf</tissue>
    </source>
</reference>
<evidence type="ECO:0000256" key="8">
    <source>
        <dbReference type="ARBA" id="ARBA00023157"/>
    </source>
</evidence>
<keyword evidence="4" id="KW-1003">Cell membrane</keyword>
<keyword evidence="5" id="KW-0336">GPI-anchor</keyword>
<comment type="similarity">
    <text evidence="2">Belongs to the plant LTP family.</text>
</comment>
<dbReference type="Gene3D" id="1.10.110.10">
    <property type="entry name" value="Plant lipid-transfer and hydrophobic proteins"/>
    <property type="match status" value="1"/>
</dbReference>
<evidence type="ECO:0000259" key="13">
    <source>
        <dbReference type="SMART" id="SM00499"/>
    </source>
</evidence>
<dbReference type="InterPro" id="IPR000528">
    <property type="entry name" value="Plant_nsLTP"/>
</dbReference>
<feature type="region of interest" description="Disordered" evidence="11">
    <location>
        <begin position="27"/>
        <end position="48"/>
    </location>
</feature>
<dbReference type="PRINTS" id="PR00382">
    <property type="entry name" value="LIPIDTRNSFER"/>
</dbReference>
<dbReference type="InterPro" id="IPR036312">
    <property type="entry name" value="Bifun_inhib/LTP/seed_sf"/>
</dbReference>
<evidence type="ECO:0000256" key="5">
    <source>
        <dbReference type="ARBA" id="ARBA00022622"/>
    </source>
</evidence>
<evidence type="ECO:0000256" key="1">
    <source>
        <dbReference type="ARBA" id="ARBA00004609"/>
    </source>
</evidence>
<dbReference type="GO" id="GO:0098552">
    <property type="term" value="C:side of membrane"/>
    <property type="evidence" value="ECO:0007669"/>
    <property type="project" value="UniProtKB-KW"/>
</dbReference>
<keyword evidence="3" id="KW-0813">Transport</keyword>
<dbReference type="SUPFAM" id="SSF47699">
    <property type="entry name" value="Bifunctional inhibitor/lipid-transfer protein/seed storage 2S albumin"/>
    <property type="match status" value="1"/>
</dbReference>
<comment type="subcellular location">
    <subcellularLocation>
        <location evidence="1">Cell membrane</location>
        <topology evidence="1">Lipid-anchor</topology>
        <topology evidence="1">GPI-anchor</topology>
    </subcellularLocation>
</comment>
<dbReference type="GO" id="GO:0005886">
    <property type="term" value="C:plasma membrane"/>
    <property type="evidence" value="ECO:0007669"/>
    <property type="project" value="UniProtKB-SubCell"/>
</dbReference>
<keyword evidence="6 12" id="KW-0732">Signal</keyword>
<keyword evidence="5" id="KW-0472">Membrane</keyword>
<dbReference type="AlphaFoldDB" id="A0AAF0WLG1"/>
<keyword evidence="8" id="KW-1015">Disulfide bond</keyword>
<dbReference type="GO" id="GO:0008289">
    <property type="term" value="F:lipid binding"/>
    <property type="evidence" value="ECO:0007669"/>
    <property type="project" value="UniProtKB-KW"/>
</dbReference>
<keyword evidence="7" id="KW-0446">Lipid-binding</keyword>
<accession>A0AAF0WLG1</accession>
<dbReference type="InterPro" id="IPR016140">
    <property type="entry name" value="Bifunc_inhib/LTP/seed_store"/>
</dbReference>
<feature type="signal peptide" evidence="12">
    <location>
        <begin position="1"/>
        <end position="19"/>
    </location>
</feature>
<organism evidence="14 15">
    <name type="scientific">Daucus carota subsp. sativus</name>
    <name type="common">Carrot</name>
    <dbReference type="NCBI Taxonomy" id="79200"/>
    <lineage>
        <taxon>Eukaryota</taxon>
        <taxon>Viridiplantae</taxon>
        <taxon>Streptophyta</taxon>
        <taxon>Embryophyta</taxon>
        <taxon>Tracheophyta</taxon>
        <taxon>Spermatophyta</taxon>
        <taxon>Magnoliopsida</taxon>
        <taxon>eudicotyledons</taxon>
        <taxon>Gunneridae</taxon>
        <taxon>Pentapetalae</taxon>
        <taxon>asterids</taxon>
        <taxon>campanulids</taxon>
        <taxon>Apiales</taxon>
        <taxon>Apiaceae</taxon>
        <taxon>Apioideae</taxon>
        <taxon>Scandiceae</taxon>
        <taxon>Daucinae</taxon>
        <taxon>Daucus</taxon>
        <taxon>Daucus sect. Daucus</taxon>
    </lineage>
</organism>
<evidence type="ECO:0000256" key="7">
    <source>
        <dbReference type="ARBA" id="ARBA00023121"/>
    </source>
</evidence>
<feature type="domain" description="Bifunctional inhibitor/plant lipid transfer protein/seed storage helical" evidence="13">
    <location>
        <begin position="52"/>
        <end position="129"/>
    </location>
</feature>
<dbReference type="CDD" id="cd00010">
    <property type="entry name" value="AAI_LTSS"/>
    <property type="match status" value="1"/>
</dbReference>
<evidence type="ECO:0000256" key="11">
    <source>
        <dbReference type="SAM" id="MobiDB-lite"/>
    </source>
</evidence>
<dbReference type="SMART" id="SM00499">
    <property type="entry name" value="AAI"/>
    <property type="match status" value="1"/>
</dbReference>
<evidence type="ECO:0000313" key="14">
    <source>
        <dbReference type="EMBL" id="WOG90588.1"/>
    </source>
</evidence>
<keyword evidence="9" id="KW-0325">Glycoprotein</keyword>
<keyword evidence="15" id="KW-1185">Reference proteome</keyword>
<dbReference type="InterPro" id="IPR043325">
    <property type="entry name" value="LTSS"/>
</dbReference>
<dbReference type="PANTHER" id="PTHR33044">
    <property type="entry name" value="BIFUNCTIONAL INHIBITOR/LIPID-TRANSFER PROTEIN/SEED STORAGE 2S ALBUMIN SUPERFAMILY PROTEIN-RELATED"/>
    <property type="match status" value="1"/>
</dbReference>